<dbReference type="PIRSF" id="PIRSF005539">
    <property type="entry name" value="Pept_S33_TRI_F1"/>
    <property type="match status" value="1"/>
</dbReference>
<keyword evidence="2 3" id="KW-0378">Hydrolase</keyword>
<dbReference type="InterPro" id="IPR002410">
    <property type="entry name" value="Peptidase_S33"/>
</dbReference>
<organism evidence="6 7">
    <name type="scientific">Candidatus Raymondbacteria bacterium RIFOXYD12_FULL_49_13</name>
    <dbReference type="NCBI Taxonomy" id="1817890"/>
    <lineage>
        <taxon>Bacteria</taxon>
        <taxon>Raymondiibacteriota</taxon>
    </lineage>
</organism>
<dbReference type="Gene3D" id="3.40.50.1820">
    <property type="entry name" value="alpha/beta hydrolase"/>
    <property type="match status" value="1"/>
</dbReference>
<evidence type="ECO:0000256" key="4">
    <source>
        <dbReference type="PIRSR" id="PIRSR005539-1"/>
    </source>
</evidence>
<dbReference type="NCBIfam" id="TIGR01250">
    <property type="entry name" value="pro_imino_pep_2"/>
    <property type="match status" value="1"/>
</dbReference>
<dbReference type="AlphaFoldDB" id="A0A1F7FI87"/>
<evidence type="ECO:0000313" key="6">
    <source>
        <dbReference type="EMBL" id="OGK06343.1"/>
    </source>
</evidence>
<name>A0A1F7FI87_UNCRA</name>
<dbReference type="PRINTS" id="PR00793">
    <property type="entry name" value="PROAMNOPTASE"/>
</dbReference>
<evidence type="ECO:0000256" key="1">
    <source>
        <dbReference type="ARBA" id="ARBA00010088"/>
    </source>
</evidence>
<evidence type="ECO:0000259" key="5">
    <source>
        <dbReference type="Pfam" id="PF00561"/>
    </source>
</evidence>
<feature type="active site" description="Proton donor" evidence="4">
    <location>
        <position position="266"/>
    </location>
</feature>
<gene>
    <name evidence="6" type="ORF">A2519_08715</name>
</gene>
<accession>A0A1F7FI87</accession>
<feature type="active site" description="Nucleophile" evidence="4">
    <location>
        <position position="100"/>
    </location>
</feature>
<sequence length="292" mass="32937">MKIQEGKIRVNGHEVWYRRVGSTGTPLLTLHGGPGAGHDYLEPLEKLATNRPVIFYDQLGCGKSDKPNDRSLWKIERFVAEIDALRQALDLEHIHLLGHSWGGWLAIEYMSTHPTGIKSLILASTSASTSQFVSEAKRLISELPLEIHETLHRFEAASDYTNPDYIKAVREFYKRHNCRLAERPEPFQRTLVNLSKTPVYETMNGPNEFTVIGNLKNWDHTHSLGEISVPTMITVGRYDEVTPACAETLHQGIPHSQMAVFEQSSHVAHLEEPEKYLRVVGDFLDAVDATCD</sequence>
<dbReference type="GO" id="GO:0016020">
    <property type="term" value="C:membrane"/>
    <property type="evidence" value="ECO:0007669"/>
    <property type="project" value="TreeGrafter"/>
</dbReference>
<dbReference type="PRINTS" id="PR00111">
    <property type="entry name" value="ABHYDROLASE"/>
</dbReference>
<dbReference type="InterPro" id="IPR005945">
    <property type="entry name" value="Pro_imino_pep"/>
</dbReference>
<dbReference type="Proteomes" id="UP000179243">
    <property type="component" value="Unassembled WGS sequence"/>
</dbReference>
<evidence type="ECO:0000313" key="7">
    <source>
        <dbReference type="Proteomes" id="UP000179243"/>
    </source>
</evidence>
<dbReference type="EMBL" id="MFYX01000033">
    <property type="protein sequence ID" value="OGK06343.1"/>
    <property type="molecule type" value="Genomic_DNA"/>
</dbReference>
<dbReference type="InterPro" id="IPR029058">
    <property type="entry name" value="AB_hydrolase_fold"/>
</dbReference>
<feature type="active site" evidence="4">
    <location>
        <position position="239"/>
    </location>
</feature>
<evidence type="ECO:0000256" key="2">
    <source>
        <dbReference type="ARBA" id="ARBA00022801"/>
    </source>
</evidence>
<dbReference type="InterPro" id="IPR000073">
    <property type="entry name" value="AB_hydrolase_1"/>
</dbReference>
<reference evidence="6 7" key="1">
    <citation type="journal article" date="2016" name="Nat. Commun.">
        <title>Thousands of microbial genomes shed light on interconnected biogeochemical processes in an aquifer system.</title>
        <authorList>
            <person name="Anantharaman K."/>
            <person name="Brown C.T."/>
            <person name="Hug L.A."/>
            <person name="Sharon I."/>
            <person name="Castelle C.J."/>
            <person name="Probst A.J."/>
            <person name="Thomas B.C."/>
            <person name="Singh A."/>
            <person name="Wilkins M.J."/>
            <person name="Karaoz U."/>
            <person name="Brodie E.L."/>
            <person name="Williams K.H."/>
            <person name="Hubbard S.S."/>
            <person name="Banfield J.F."/>
        </authorList>
    </citation>
    <scope>NUCLEOTIDE SEQUENCE [LARGE SCALE GENOMIC DNA]</scope>
</reference>
<dbReference type="GO" id="GO:0008233">
    <property type="term" value="F:peptidase activity"/>
    <property type="evidence" value="ECO:0007669"/>
    <property type="project" value="InterPro"/>
</dbReference>
<dbReference type="SUPFAM" id="SSF53474">
    <property type="entry name" value="alpha/beta-Hydrolases"/>
    <property type="match status" value="1"/>
</dbReference>
<dbReference type="PANTHER" id="PTHR43798">
    <property type="entry name" value="MONOACYLGLYCEROL LIPASE"/>
    <property type="match status" value="1"/>
</dbReference>
<protein>
    <recommendedName>
        <fullName evidence="5">AB hydrolase-1 domain-containing protein</fullName>
    </recommendedName>
</protein>
<evidence type="ECO:0000256" key="3">
    <source>
        <dbReference type="PIRNR" id="PIRNR005539"/>
    </source>
</evidence>
<dbReference type="Pfam" id="PF00561">
    <property type="entry name" value="Abhydrolase_1"/>
    <property type="match status" value="1"/>
</dbReference>
<dbReference type="GO" id="GO:0006508">
    <property type="term" value="P:proteolysis"/>
    <property type="evidence" value="ECO:0007669"/>
    <property type="project" value="InterPro"/>
</dbReference>
<comment type="similarity">
    <text evidence="1 3">Belongs to the peptidase S33 family.</text>
</comment>
<proteinExistence type="inferred from homology"/>
<dbReference type="PANTHER" id="PTHR43798:SF33">
    <property type="entry name" value="HYDROLASE, PUTATIVE (AFU_ORTHOLOGUE AFUA_2G14860)-RELATED"/>
    <property type="match status" value="1"/>
</dbReference>
<dbReference type="InterPro" id="IPR050266">
    <property type="entry name" value="AB_hydrolase_sf"/>
</dbReference>
<feature type="domain" description="AB hydrolase-1" evidence="5">
    <location>
        <begin position="26"/>
        <end position="273"/>
    </location>
</feature>
<comment type="caution">
    <text evidence="6">The sequence shown here is derived from an EMBL/GenBank/DDBJ whole genome shotgun (WGS) entry which is preliminary data.</text>
</comment>